<dbReference type="InterPro" id="IPR052954">
    <property type="entry name" value="GPCR-Ligand_Int"/>
</dbReference>
<name>A0A0K0PUJ6_PLADU</name>
<feature type="transmembrane region" description="Helical" evidence="5">
    <location>
        <begin position="282"/>
        <end position="300"/>
    </location>
</feature>
<accession>A0A0K0PUJ6</accession>
<reference evidence="7" key="1">
    <citation type="journal article" date="2015" name="Cell Rep.">
        <title>Large-Scale Combinatorial Deorphanization of Platynereis Neuropeptide GPCRs.</title>
        <authorList>
            <person name="Bauknecht P.M."/>
            <person name="Jekely G."/>
        </authorList>
    </citation>
    <scope>NUCLEOTIDE SEQUENCE</scope>
</reference>
<dbReference type="SUPFAM" id="SSF81321">
    <property type="entry name" value="Family A G protein-coupled receptor-like"/>
    <property type="match status" value="1"/>
</dbReference>
<evidence type="ECO:0000256" key="4">
    <source>
        <dbReference type="ARBA" id="ARBA00023136"/>
    </source>
</evidence>
<dbReference type="EMBL" id="KP294001">
    <property type="protein sequence ID" value="AKQ63055.1"/>
    <property type="molecule type" value="mRNA"/>
</dbReference>
<dbReference type="PRINTS" id="PR00237">
    <property type="entry name" value="GPCRRHODOPSN"/>
</dbReference>
<dbReference type="InterPro" id="IPR000276">
    <property type="entry name" value="GPCR_Rhodpsn"/>
</dbReference>
<evidence type="ECO:0000256" key="1">
    <source>
        <dbReference type="ARBA" id="ARBA00004370"/>
    </source>
</evidence>
<feature type="transmembrane region" description="Helical" evidence="5">
    <location>
        <begin position="320"/>
        <end position="345"/>
    </location>
</feature>
<keyword evidence="2 5" id="KW-0812">Transmembrane</keyword>
<feature type="transmembrane region" description="Helical" evidence="5">
    <location>
        <begin position="92"/>
        <end position="112"/>
    </location>
</feature>
<feature type="transmembrane region" description="Helical" evidence="5">
    <location>
        <begin position="223"/>
        <end position="247"/>
    </location>
</feature>
<evidence type="ECO:0000256" key="3">
    <source>
        <dbReference type="ARBA" id="ARBA00022989"/>
    </source>
</evidence>
<feature type="domain" description="G-protein coupled receptors family 1 profile" evidence="6">
    <location>
        <begin position="64"/>
        <end position="342"/>
    </location>
</feature>
<dbReference type="PANTHER" id="PTHR46641">
    <property type="entry name" value="FMRFAMIDE RECEPTOR-RELATED"/>
    <property type="match status" value="1"/>
</dbReference>
<dbReference type="PROSITE" id="PS50262">
    <property type="entry name" value="G_PROTEIN_RECEP_F1_2"/>
    <property type="match status" value="1"/>
</dbReference>
<comment type="subcellular location">
    <subcellularLocation>
        <location evidence="1">Membrane</location>
    </subcellularLocation>
</comment>
<feature type="transmembrane region" description="Helical" evidence="5">
    <location>
        <begin position="49"/>
        <end position="71"/>
    </location>
</feature>
<dbReference type="GO" id="GO:0004930">
    <property type="term" value="F:G protein-coupled receptor activity"/>
    <property type="evidence" value="ECO:0007669"/>
    <property type="project" value="InterPro"/>
</dbReference>
<feature type="transmembrane region" description="Helical" evidence="5">
    <location>
        <begin position="174"/>
        <end position="192"/>
    </location>
</feature>
<keyword evidence="3 5" id="KW-1133">Transmembrane helix</keyword>
<sequence>MMMNYSTGEIPFDLPEEVDDCKDILKSNLSKPENTTGDKELYENVYYVLYGYGLPTICVCGFLGNVMNLIILAGKQVHRSLRRAEHAANIGLIALAVADLIFCITAFPSTFLPKDGVFYDTGFLTYYGCYCAAVISIFMLTSTWLTVAMSTERYLAICHPLKSRKILSIQRTKVAIVMVYILSALFNIPVFWRYSIVQKKCNNQTLYTVNMRLLGDDGNLENAYRACWAVVGNFIPLLLLLFFNICLMREIHRSYAMRKRMGNGHCSAVHHHSNDTEASNRITITLISIVVMFFILVAPSEILKQIAFLFGSDLSKNYTYLTIEIITNVMQTINFSANFILYCIINPSFRRTMKEMFCFQYQKLHMDGATEVGSQADSSCPTREKYASLRVHASTGGTMRLKNMANHV</sequence>
<dbReference type="PANTHER" id="PTHR46641:SF2">
    <property type="entry name" value="FMRFAMIDE RECEPTOR"/>
    <property type="match status" value="1"/>
</dbReference>
<dbReference type="InterPro" id="IPR017452">
    <property type="entry name" value="GPCR_Rhodpsn_7TM"/>
</dbReference>
<dbReference type="GO" id="GO:0016020">
    <property type="term" value="C:membrane"/>
    <property type="evidence" value="ECO:0007669"/>
    <property type="project" value="UniProtKB-SubCell"/>
</dbReference>
<dbReference type="CDD" id="cd14978">
    <property type="entry name" value="7tmA_FMRFamide_R-like"/>
    <property type="match status" value="1"/>
</dbReference>
<dbReference type="Gene3D" id="1.20.1070.10">
    <property type="entry name" value="Rhodopsin 7-helix transmembrane proteins"/>
    <property type="match status" value="1"/>
</dbReference>
<dbReference type="AlphaFoldDB" id="A0A0K0PUJ6"/>
<evidence type="ECO:0000313" key="7">
    <source>
        <dbReference type="EMBL" id="AKQ63055.1"/>
    </source>
</evidence>
<dbReference type="Pfam" id="PF00001">
    <property type="entry name" value="7tm_1"/>
    <property type="match status" value="1"/>
</dbReference>
<evidence type="ECO:0000256" key="2">
    <source>
        <dbReference type="ARBA" id="ARBA00022692"/>
    </source>
</evidence>
<evidence type="ECO:0000256" key="5">
    <source>
        <dbReference type="SAM" id="Phobius"/>
    </source>
</evidence>
<organism evidence="7">
    <name type="scientific">Platynereis dumerilii</name>
    <name type="common">Dumeril's clam worm</name>
    <dbReference type="NCBI Taxonomy" id="6359"/>
    <lineage>
        <taxon>Eukaryota</taxon>
        <taxon>Metazoa</taxon>
        <taxon>Spiralia</taxon>
        <taxon>Lophotrochozoa</taxon>
        <taxon>Annelida</taxon>
        <taxon>Polychaeta</taxon>
        <taxon>Errantia</taxon>
        <taxon>Phyllodocida</taxon>
        <taxon>Nereididae</taxon>
        <taxon>Platynereis</taxon>
    </lineage>
</organism>
<proteinExistence type="evidence at transcript level"/>
<keyword evidence="4 5" id="KW-0472">Membrane</keyword>
<feature type="transmembrane region" description="Helical" evidence="5">
    <location>
        <begin position="124"/>
        <end position="147"/>
    </location>
</feature>
<protein>
    <submittedName>
        <fullName evidence="7">Orphan G-protein coupled receptor 51</fullName>
    </submittedName>
</protein>
<evidence type="ECO:0000259" key="6">
    <source>
        <dbReference type="PROSITE" id="PS50262"/>
    </source>
</evidence>
<keyword evidence="7" id="KW-0675">Receptor</keyword>